<gene>
    <name evidence="6" type="ORF">BV898_00639</name>
</gene>
<comment type="caution">
    <text evidence="6">The sequence shown here is derived from an EMBL/GenBank/DDBJ whole genome shotgun (WGS) entry which is preliminary data.</text>
</comment>
<comment type="subcellular location">
    <subcellularLocation>
        <location evidence="1">Membrane</location>
    </subcellularLocation>
</comment>
<dbReference type="GO" id="GO:0016020">
    <property type="term" value="C:membrane"/>
    <property type="evidence" value="ECO:0007669"/>
    <property type="project" value="UniProtKB-SubCell"/>
</dbReference>
<name>A0A1W0XE69_HYPEX</name>
<organism evidence="6 7">
    <name type="scientific">Hypsibius exemplaris</name>
    <name type="common">Freshwater tardigrade</name>
    <dbReference type="NCBI Taxonomy" id="2072580"/>
    <lineage>
        <taxon>Eukaryota</taxon>
        <taxon>Metazoa</taxon>
        <taxon>Ecdysozoa</taxon>
        <taxon>Tardigrada</taxon>
        <taxon>Eutardigrada</taxon>
        <taxon>Parachela</taxon>
        <taxon>Hypsibioidea</taxon>
        <taxon>Hypsibiidae</taxon>
        <taxon>Hypsibius</taxon>
    </lineage>
</organism>
<evidence type="ECO:0000259" key="5">
    <source>
        <dbReference type="Pfam" id="PF01094"/>
    </source>
</evidence>
<keyword evidence="2" id="KW-0812">Transmembrane</keyword>
<dbReference type="SUPFAM" id="SSF53822">
    <property type="entry name" value="Periplasmic binding protein-like I"/>
    <property type="match status" value="1"/>
</dbReference>
<dbReference type="AlphaFoldDB" id="A0A1W0XE69"/>
<evidence type="ECO:0000256" key="4">
    <source>
        <dbReference type="ARBA" id="ARBA00023136"/>
    </source>
</evidence>
<dbReference type="InterPro" id="IPR028082">
    <property type="entry name" value="Peripla_BP_I"/>
</dbReference>
<dbReference type="OrthoDB" id="6497623at2759"/>
<dbReference type="InterPro" id="IPR001828">
    <property type="entry name" value="ANF_lig-bd_rcpt"/>
</dbReference>
<feature type="domain" description="Receptor ligand binding region" evidence="5">
    <location>
        <begin position="99"/>
        <end position="369"/>
    </location>
</feature>
<evidence type="ECO:0000313" key="6">
    <source>
        <dbReference type="EMBL" id="OQV25708.1"/>
    </source>
</evidence>
<keyword evidence="6" id="KW-0675">Receptor</keyword>
<dbReference type="Proteomes" id="UP000192578">
    <property type="component" value="Unassembled WGS sequence"/>
</dbReference>
<protein>
    <submittedName>
        <fullName evidence="6">Receptor-type guanylate cyclase gcy-28</fullName>
    </submittedName>
</protein>
<dbReference type="Pfam" id="PF01094">
    <property type="entry name" value="ANF_receptor"/>
    <property type="match status" value="1"/>
</dbReference>
<accession>A0A1W0XE69</accession>
<keyword evidence="3" id="KW-1133">Transmembrane helix</keyword>
<dbReference type="Gene3D" id="3.40.50.2300">
    <property type="match status" value="1"/>
</dbReference>
<evidence type="ECO:0000256" key="2">
    <source>
        <dbReference type="ARBA" id="ARBA00022692"/>
    </source>
</evidence>
<keyword evidence="4" id="KW-0472">Membrane</keyword>
<dbReference type="EMBL" id="MTYJ01000002">
    <property type="protein sequence ID" value="OQV25708.1"/>
    <property type="molecule type" value="Genomic_DNA"/>
</dbReference>
<evidence type="ECO:0000256" key="1">
    <source>
        <dbReference type="ARBA" id="ARBA00004370"/>
    </source>
</evidence>
<sequence>MATILSILSCPTRGSPLSVTVVAVGSYQYVTVVPAIEAAAARVNQQYAPHLVMNVSVVFKPALYECEAFADNIAHLAAANYYRRPLSEGTMKIFVGPKLNVLFASTVGTDLRLSDKRAFPTTMTTSASHHTVLMQGFQALLAVYNWTTLFLICDDRPDMFYYRAICRNFQIPGVLGAGVQVNSVTFNSASPAATNFDGLLGTAAAASRIIFLSMSLVVARDFMIHAKRNNKTTSDYVYFSSRAYVAPNFPEMSDTNDSEAREAFRQLFIVMFDSKRIIPYDDVDFVKTRSATAYNYTYGPAEPIGAPVIAGYETILVIAEVLHEALSEGGHDLKDARTLVRHFLNRTFILPTGSMYINENGDRFPDLVVQHLIQENEHFEAALTYCAATRRVSAVNHTVIHWIDGKPPSGRPGLCGFDGKHCSIHGFSSAYWAAILAALAILTAAETLRRFLTKPTAHDRWWLLAEIPLFYEARISGSQTHVLA</sequence>
<evidence type="ECO:0000256" key="3">
    <source>
        <dbReference type="ARBA" id="ARBA00022989"/>
    </source>
</evidence>
<evidence type="ECO:0000313" key="7">
    <source>
        <dbReference type="Proteomes" id="UP000192578"/>
    </source>
</evidence>
<proteinExistence type="predicted"/>
<keyword evidence="7" id="KW-1185">Reference proteome</keyword>
<dbReference type="CDD" id="cd06352">
    <property type="entry name" value="PBP1_NPR_GC-like"/>
    <property type="match status" value="1"/>
</dbReference>
<reference evidence="7" key="1">
    <citation type="submission" date="2017-01" db="EMBL/GenBank/DDBJ databases">
        <title>Comparative genomics of anhydrobiosis in the tardigrade Hypsibius dujardini.</title>
        <authorList>
            <person name="Yoshida Y."/>
            <person name="Koutsovoulos G."/>
            <person name="Laetsch D."/>
            <person name="Stevens L."/>
            <person name="Kumar S."/>
            <person name="Horikawa D."/>
            <person name="Ishino K."/>
            <person name="Komine S."/>
            <person name="Tomita M."/>
            <person name="Blaxter M."/>
            <person name="Arakawa K."/>
        </authorList>
    </citation>
    <scope>NUCLEOTIDE SEQUENCE [LARGE SCALE GENOMIC DNA]</scope>
    <source>
        <strain evidence="7">Z151</strain>
    </source>
</reference>